<keyword evidence="4" id="KW-1185">Reference proteome</keyword>
<organism evidence="3 4">
    <name type="scientific">Achromobacter pestifer</name>
    <dbReference type="NCBI Taxonomy" id="1353889"/>
    <lineage>
        <taxon>Bacteria</taxon>
        <taxon>Pseudomonadati</taxon>
        <taxon>Pseudomonadota</taxon>
        <taxon>Betaproteobacteria</taxon>
        <taxon>Burkholderiales</taxon>
        <taxon>Alcaligenaceae</taxon>
        <taxon>Achromobacter</taxon>
    </lineage>
</organism>
<evidence type="ECO:0000259" key="2">
    <source>
        <dbReference type="Pfam" id="PF01619"/>
    </source>
</evidence>
<evidence type="ECO:0000313" key="4">
    <source>
        <dbReference type="Proteomes" id="UP000494108"/>
    </source>
</evidence>
<dbReference type="Gene3D" id="3.20.20.220">
    <property type="match status" value="1"/>
</dbReference>
<dbReference type="EC" id="1.5.5.2" evidence="3"/>
<dbReference type="GO" id="GO:0006562">
    <property type="term" value="P:L-proline catabolic process"/>
    <property type="evidence" value="ECO:0007669"/>
    <property type="project" value="InterPro"/>
</dbReference>
<dbReference type="InterPro" id="IPR015659">
    <property type="entry name" value="Proline_oxidase"/>
</dbReference>
<dbReference type="Proteomes" id="UP000494108">
    <property type="component" value="Unassembled WGS sequence"/>
</dbReference>
<gene>
    <name evidence="3" type="ORF">LMG3431_04645</name>
</gene>
<dbReference type="AlphaFoldDB" id="A0A6S6ZP48"/>
<dbReference type="InterPro" id="IPR029041">
    <property type="entry name" value="FAD-linked_oxidoreductase-like"/>
</dbReference>
<dbReference type="PANTHER" id="PTHR13914:SF0">
    <property type="entry name" value="PROLINE DEHYDROGENASE 1, MITOCHONDRIAL"/>
    <property type="match status" value="1"/>
</dbReference>
<proteinExistence type="predicted"/>
<keyword evidence="1 3" id="KW-0560">Oxidoreductase</keyword>
<name>A0A6S6ZP48_9BURK</name>
<protein>
    <submittedName>
        <fullName evidence="3">Proline dehydrogenase</fullName>
        <ecNumber evidence="3">1.5.5.2</ecNumber>
    </submittedName>
</protein>
<dbReference type="PANTHER" id="PTHR13914">
    <property type="entry name" value="PROLINE OXIDASE"/>
    <property type="match status" value="1"/>
</dbReference>
<dbReference type="Pfam" id="PF01619">
    <property type="entry name" value="Pro_dh"/>
    <property type="match status" value="1"/>
</dbReference>
<accession>A0A6S6ZP48</accession>
<evidence type="ECO:0000313" key="3">
    <source>
        <dbReference type="EMBL" id="CAB3686493.1"/>
    </source>
</evidence>
<dbReference type="InterPro" id="IPR002872">
    <property type="entry name" value="Proline_DH_dom"/>
</dbReference>
<reference evidence="3 4" key="1">
    <citation type="submission" date="2020-04" db="EMBL/GenBank/DDBJ databases">
        <authorList>
            <person name="De Canck E."/>
        </authorList>
    </citation>
    <scope>NUCLEOTIDE SEQUENCE [LARGE SCALE GENOMIC DNA]</scope>
    <source>
        <strain evidence="3 4">LMG 3431</strain>
    </source>
</reference>
<evidence type="ECO:0000256" key="1">
    <source>
        <dbReference type="ARBA" id="ARBA00023002"/>
    </source>
</evidence>
<sequence length="319" mass="35216">MSLFQRTTIALARSPTMGRAMRALAARSSLARRFVGGADVDAAVQTALRLRDVHGIRASLFYLGEYVADPVAIEHNVAQAIDACNALGKAGLDAHVSVDPTAIGYMESDARGAENARRIGNALRQAAGGGRDWMVLDMEDSGIRDRTCALHRDLLEAGLPAGLTLQARRRRTPEDLVWAIQQRTSLRLVKGAFPERALDHAGRERIDQAYLDAASIMLSREAQESGFYPVFGTHDDRLAGAIMALARARGWSPDAFEFEMLYGVRPDWQLALRGLGYNVRVYLPFGGDWWPYAIRRVGENPRNAWLLARSLTSDGRYFS</sequence>
<dbReference type="EMBL" id="CADIJX010000006">
    <property type="protein sequence ID" value="CAB3686493.1"/>
    <property type="molecule type" value="Genomic_DNA"/>
</dbReference>
<dbReference type="RefSeq" id="WP_175176927.1">
    <property type="nucleotide sequence ID" value="NZ_CADIJX010000006.1"/>
</dbReference>
<dbReference type="GO" id="GO:0004657">
    <property type="term" value="F:proline dehydrogenase activity"/>
    <property type="evidence" value="ECO:0007669"/>
    <property type="project" value="UniProtKB-EC"/>
</dbReference>
<dbReference type="SUPFAM" id="SSF51730">
    <property type="entry name" value="FAD-linked oxidoreductase"/>
    <property type="match status" value="1"/>
</dbReference>
<feature type="domain" description="Proline dehydrogenase" evidence="2">
    <location>
        <begin position="45"/>
        <end position="304"/>
    </location>
</feature>